<keyword evidence="2 7" id="KW-0812">Transmembrane</keyword>
<feature type="non-terminal residue" evidence="9">
    <location>
        <position position="1"/>
    </location>
</feature>
<dbReference type="AlphaFoldDB" id="A0ABD0KBH7"/>
<evidence type="ECO:0000256" key="2">
    <source>
        <dbReference type="ARBA" id="ARBA00022692"/>
    </source>
</evidence>
<comment type="caution">
    <text evidence="9">The sequence shown here is derived from an EMBL/GenBank/DDBJ whole genome shotgun (WGS) entry which is preliminary data.</text>
</comment>
<evidence type="ECO:0000313" key="10">
    <source>
        <dbReference type="Proteomes" id="UP001519460"/>
    </source>
</evidence>
<keyword evidence="6" id="KW-0325">Glycoprotein</keyword>
<gene>
    <name evidence="9" type="ORF">BaRGS_00024237</name>
</gene>
<dbReference type="SUPFAM" id="SSF53822">
    <property type="entry name" value="Periplasmic binding protein-like I"/>
    <property type="match status" value="2"/>
</dbReference>
<evidence type="ECO:0000256" key="1">
    <source>
        <dbReference type="ARBA" id="ARBA00004141"/>
    </source>
</evidence>
<feature type="domain" description="Receptor ligand binding region" evidence="8">
    <location>
        <begin position="135"/>
        <end position="292"/>
    </location>
</feature>
<organism evidence="9 10">
    <name type="scientific">Batillaria attramentaria</name>
    <dbReference type="NCBI Taxonomy" id="370345"/>
    <lineage>
        <taxon>Eukaryota</taxon>
        <taxon>Metazoa</taxon>
        <taxon>Spiralia</taxon>
        <taxon>Lophotrochozoa</taxon>
        <taxon>Mollusca</taxon>
        <taxon>Gastropoda</taxon>
        <taxon>Caenogastropoda</taxon>
        <taxon>Sorbeoconcha</taxon>
        <taxon>Cerithioidea</taxon>
        <taxon>Batillariidae</taxon>
        <taxon>Batillaria</taxon>
    </lineage>
</organism>
<sequence>LSPPISRVAFYPDTKYPSRNASPSTILLSLRCTTLPRPASQERKRTDDTHTTRGEGLVLAVLLQPLLIVQAQQPHSFVRKEGDVMLAAMFDVNNAKNGSCGDYDVREVQSVFAVEWFIDKLNQINYIPGYHIATPRTMEAAVQLKEHYITGSNSSQQAPLVGLVGPSRTSEVIPVSQFFSSLPASQQLPQISGSATGVALGNKTQYPNFLRVIPPDDVQIKGDVFFILFTTVITKLLLELRWNYIAIVYIDDDYGTTAATALRQEAERQNICVPVFDSLPTNTKSSAFITSVNDVIFSEALRLQSSALTDNIQVLEAAKGSLMVTPRHREMEEFREAWNTLWINCSYPPPEVTDHPWLQELHALHKGSNCQALRLKPAEELLYPWYHVQAAAVFAAVIKRKHAQDCAGASVPCTKFLSHLRELTSQQIMLQRSLDLEAEFLNISSAFYGVTDVRFSSSGEVLVGTDHEETLYEIHNFRTCGGDSQFCFRKVGNFFDGNISLNYSQTEAYPPDTTGPVTWDNLAPAQCSDDVDCLECRRTDLAESALIVEGDFYFVAMVPVHTSDPDNPLQCGAIRPDLGADFVESILFALDKVNEPDGRFSSIMKDSCFNALSVKEKLIQLHKGRLRTPRGVVDVSAIVPQIAGYIGGFFSDVSFAMSDILTLLNRPAYVHFSPTSVSPKLSDRQEHPYFMRLTVPANSEITAMLDILNTVNASFVQIIFNPDDAYSVDLTQEFESEALKRNVCVAQTVRVPVKSKISQYYPILDTLRVKNSARLVIVILQYEQVIKVMEAMVEVLTAEDRFLFLGSEAWAGRLEVVRGRSRLSGSITLAEEIALDQNFTTYFRHTNPVTSRNFWLRDYWEAKENCFFDGSFQRKDKSSQCPDDVQMRYDQDPWVSYFVQAVYAFAEGVGNALRSACSESATTLCASLKSEQIVNHMKEVRLDLFNTGEERPVFDSNGDGENGYKVMQAVKNPQTGQLAYRQVGTWSAGKGLELTVSVTDLANALPADLKTRGFNSRCTSTVDCNECPAANKSASVSGGDDSQTLPLIPAVVVIAVLGVACIVLIIVTILACRRGTPKAESVPPSLRFENDTSADLRQMNYPPFQETYPPGFHAHHFRSPGTVTPRDYEELPVPAEAVTDTIPADPPVPCTNSREGKLNYLTVLPDPE</sequence>
<dbReference type="PANTHER" id="PTHR24060">
    <property type="entry name" value="METABOTROPIC GLUTAMATE RECEPTOR"/>
    <property type="match status" value="1"/>
</dbReference>
<evidence type="ECO:0000259" key="8">
    <source>
        <dbReference type="Pfam" id="PF01094"/>
    </source>
</evidence>
<evidence type="ECO:0000256" key="5">
    <source>
        <dbReference type="ARBA" id="ARBA00023170"/>
    </source>
</evidence>
<dbReference type="InterPro" id="IPR028082">
    <property type="entry name" value="Peripla_BP_I"/>
</dbReference>
<dbReference type="Proteomes" id="UP001519460">
    <property type="component" value="Unassembled WGS sequence"/>
</dbReference>
<feature type="transmembrane region" description="Helical" evidence="7">
    <location>
        <begin position="1047"/>
        <end position="1071"/>
    </location>
</feature>
<proteinExistence type="predicted"/>
<accession>A0ABD0KBH7</accession>
<keyword evidence="4 7" id="KW-0472">Membrane</keyword>
<protein>
    <recommendedName>
        <fullName evidence="8">Receptor ligand binding region domain-containing protein</fullName>
    </recommendedName>
</protein>
<name>A0ABD0KBH7_9CAEN</name>
<dbReference type="InterPro" id="IPR001828">
    <property type="entry name" value="ANF_lig-bd_rcpt"/>
</dbReference>
<keyword evidence="5" id="KW-0675">Receptor</keyword>
<dbReference type="InterPro" id="IPR000337">
    <property type="entry name" value="GPCR_3"/>
</dbReference>
<evidence type="ECO:0000256" key="4">
    <source>
        <dbReference type="ARBA" id="ARBA00023136"/>
    </source>
</evidence>
<feature type="domain" description="Receptor ligand binding region" evidence="8">
    <location>
        <begin position="585"/>
        <end position="968"/>
    </location>
</feature>
<keyword evidence="3 7" id="KW-1133">Transmembrane helix</keyword>
<dbReference type="InterPro" id="IPR050726">
    <property type="entry name" value="mGluR"/>
</dbReference>
<evidence type="ECO:0000256" key="3">
    <source>
        <dbReference type="ARBA" id="ARBA00022989"/>
    </source>
</evidence>
<comment type="subcellular location">
    <subcellularLocation>
        <location evidence="1">Membrane</location>
        <topology evidence="1">Multi-pass membrane protein</topology>
    </subcellularLocation>
</comment>
<evidence type="ECO:0000313" key="9">
    <source>
        <dbReference type="EMBL" id="KAK7484481.1"/>
    </source>
</evidence>
<dbReference type="EMBL" id="JACVVK020000209">
    <property type="protein sequence ID" value="KAK7484481.1"/>
    <property type="molecule type" value="Genomic_DNA"/>
</dbReference>
<evidence type="ECO:0000256" key="6">
    <source>
        <dbReference type="ARBA" id="ARBA00023180"/>
    </source>
</evidence>
<dbReference type="GO" id="GO:0016020">
    <property type="term" value="C:membrane"/>
    <property type="evidence" value="ECO:0007669"/>
    <property type="project" value="UniProtKB-SubCell"/>
</dbReference>
<dbReference type="PRINTS" id="PR00248">
    <property type="entry name" value="GPCRMGR"/>
</dbReference>
<keyword evidence="10" id="KW-1185">Reference proteome</keyword>
<dbReference type="Gene3D" id="3.40.50.2300">
    <property type="match status" value="4"/>
</dbReference>
<dbReference type="Pfam" id="PF01094">
    <property type="entry name" value="ANF_receptor"/>
    <property type="match status" value="2"/>
</dbReference>
<evidence type="ECO:0000256" key="7">
    <source>
        <dbReference type="SAM" id="Phobius"/>
    </source>
</evidence>
<reference evidence="9 10" key="1">
    <citation type="journal article" date="2023" name="Sci. Data">
        <title>Genome assembly of the Korean intertidal mud-creeper Batillaria attramentaria.</title>
        <authorList>
            <person name="Patra A.K."/>
            <person name="Ho P.T."/>
            <person name="Jun S."/>
            <person name="Lee S.J."/>
            <person name="Kim Y."/>
            <person name="Won Y.J."/>
        </authorList>
    </citation>
    <scope>NUCLEOTIDE SEQUENCE [LARGE SCALE GENOMIC DNA]</scope>
    <source>
        <strain evidence="9">Wonlab-2016</strain>
    </source>
</reference>